<proteinExistence type="predicted"/>
<feature type="compositionally biased region" description="Polar residues" evidence="1">
    <location>
        <begin position="16"/>
        <end position="38"/>
    </location>
</feature>
<organism evidence="2 3">
    <name type="scientific">Massarina eburnea CBS 473.64</name>
    <dbReference type="NCBI Taxonomy" id="1395130"/>
    <lineage>
        <taxon>Eukaryota</taxon>
        <taxon>Fungi</taxon>
        <taxon>Dikarya</taxon>
        <taxon>Ascomycota</taxon>
        <taxon>Pezizomycotina</taxon>
        <taxon>Dothideomycetes</taxon>
        <taxon>Pleosporomycetidae</taxon>
        <taxon>Pleosporales</taxon>
        <taxon>Massarineae</taxon>
        <taxon>Massarinaceae</taxon>
        <taxon>Massarina</taxon>
    </lineage>
</organism>
<feature type="compositionally biased region" description="Polar residues" evidence="1">
    <location>
        <begin position="146"/>
        <end position="155"/>
    </location>
</feature>
<feature type="region of interest" description="Disordered" evidence="1">
    <location>
        <begin position="334"/>
        <end position="400"/>
    </location>
</feature>
<accession>A0A6A6SDQ3</accession>
<dbReference type="EMBL" id="MU006778">
    <property type="protein sequence ID" value="KAF2644528.1"/>
    <property type="molecule type" value="Genomic_DNA"/>
</dbReference>
<name>A0A6A6SDQ3_9PLEO</name>
<dbReference type="AlphaFoldDB" id="A0A6A6SDQ3"/>
<sequence length="506" mass="57315">MANQHPSFRRPGAKTVPQQSSPVNTALTWPRSVTSAGQASAMAPRAPTATMISPQMMSQRHAQLQYMNTAYMPSPMPQHQFQHIFQQHFQPTPQLPGLSTPNPGHTQTPALASPAFRAALMNGTATELGLKAFPKQSDVAQARIGGQQTHGQTAQKVPPKSLAEMLKQQPIKIRRKREIVVEPSRQEKKEPSRQEEKEPSRQEEKEPSIQEKKELSRQEKKEIKKKAKNGRPRSKPRLSTIAEVDTPVIVNKYGYPVYPTPPAQLLPQAYPKQPPHGGKIPAPPPRQFSCTMKRNTAQGDAPWTRSRSRSISIDRTIRRNVMLREDIPLPSIEVEPPTSITRSRNRSIMEKKRKRPVIHEDDDDDEDDDYLSENVYAAQPRAPSDTASFDERPSKHRRLSTPLLPPAVTAAFENTDGYNVPRKLVSTRKALGRYDWKEYVEHMEKLVKNEIDETELNRHERKLFQTDEGLRAQIRKWVKEMVTEKHCVQDNSAIGNEVDNAITISA</sequence>
<evidence type="ECO:0000256" key="1">
    <source>
        <dbReference type="SAM" id="MobiDB-lite"/>
    </source>
</evidence>
<reference evidence="2" key="1">
    <citation type="journal article" date="2020" name="Stud. Mycol.">
        <title>101 Dothideomycetes genomes: a test case for predicting lifestyles and emergence of pathogens.</title>
        <authorList>
            <person name="Haridas S."/>
            <person name="Albert R."/>
            <person name="Binder M."/>
            <person name="Bloem J."/>
            <person name="Labutti K."/>
            <person name="Salamov A."/>
            <person name="Andreopoulos B."/>
            <person name="Baker S."/>
            <person name="Barry K."/>
            <person name="Bills G."/>
            <person name="Bluhm B."/>
            <person name="Cannon C."/>
            <person name="Castanera R."/>
            <person name="Culley D."/>
            <person name="Daum C."/>
            <person name="Ezra D."/>
            <person name="Gonzalez J."/>
            <person name="Henrissat B."/>
            <person name="Kuo A."/>
            <person name="Liang C."/>
            <person name="Lipzen A."/>
            <person name="Lutzoni F."/>
            <person name="Magnuson J."/>
            <person name="Mondo S."/>
            <person name="Nolan M."/>
            <person name="Ohm R."/>
            <person name="Pangilinan J."/>
            <person name="Park H.-J."/>
            <person name="Ramirez L."/>
            <person name="Alfaro M."/>
            <person name="Sun H."/>
            <person name="Tritt A."/>
            <person name="Yoshinaga Y."/>
            <person name="Zwiers L.-H."/>
            <person name="Turgeon B."/>
            <person name="Goodwin S."/>
            <person name="Spatafora J."/>
            <person name="Crous P."/>
            <person name="Grigoriev I."/>
        </authorList>
    </citation>
    <scope>NUCLEOTIDE SEQUENCE</scope>
    <source>
        <strain evidence="2">CBS 473.64</strain>
    </source>
</reference>
<gene>
    <name evidence="2" type="ORF">P280DRAFT_535060</name>
</gene>
<evidence type="ECO:0000313" key="2">
    <source>
        <dbReference type="EMBL" id="KAF2644528.1"/>
    </source>
</evidence>
<feature type="region of interest" description="Disordered" evidence="1">
    <location>
        <begin position="143"/>
        <end position="240"/>
    </location>
</feature>
<evidence type="ECO:0000313" key="3">
    <source>
        <dbReference type="Proteomes" id="UP000799753"/>
    </source>
</evidence>
<protein>
    <submittedName>
        <fullName evidence="2">Uncharacterized protein</fullName>
    </submittedName>
</protein>
<feature type="compositionally biased region" description="Acidic residues" evidence="1">
    <location>
        <begin position="360"/>
        <end position="371"/>
    </location>
</feature>
<dbReference type="Proteomes" id="UP000799753">
    <property type="component" value="Unassembled WGS sequence"/>
</dbReference>
<feature type="region of interest" description="Disordered" evidence="1">
    <location>
        <begin position="1"/>
        <end position="45"/>
    </location>
</feature>
<feature type="compositionally biased region" description="Basic and acidic residues" evidence="1">
    <location>
        <begin position="178"/>
        <end position="222"/>
    </location>
</feature>
<keyword evidence="3" id="KW-1185">Reference proteome</keyword>
<feature type="compositionally biased region" description="Basic residues" evidence="1">
    <location>
        <begin position="223"/>
        <end position="236"/>
    </location>
</feature>